<reference evidence="8 9" key="1">
    <citation type="submission" date="2020-08" db="EMBL/GenBank/DDBJ databases">
        <title>Genomic Encyclopedia of Type Strains, Phase III (KMG-III): the genomes of soil and plant-associated and newly described type strains.</title>
        <authorList>
            <person name="Whitman W."/>
        </authorList>
    </citation>
    <scope>NUCLEOTIDE SEQUENCE [LARGE SCALE GENOMIC DNA]</scope>
    <source>
        <strain evidence="8 9">CECT 8571</strain>
    </source>
</reference>
<comment type="caution">
    <text evidence="8">The sequence shown here is derived from an EMBL/GenBank/DDBJ whole genome shotgun (WGS) entry which is preliminary data.</text>
</comment>
<protein>
    <recommendedName>
        <fullName evidence="6">Protein HflC</fullName>
    </recommendedName>
</protein>
<dbReference type="InterPro" id="IPR001107">
    <property type="entry name" value="Band_7"/>
</dbReference>
<evidence type="ECO:0000313" key="9">
    <source>
        <dbReference type="Proteomes" id="UP000559987"/>
    </source>
</evidence>
<evidence type="ECO:0000256" key="5">
    <source>
        <dbReference type="ARBA" id="ARBA00023136"/>
    </source>
</evidence>
<dbReference type="GO" id="GO:0016020">
    <property type="term" value="C:membrane"/>
    <property type="evidence" value="ECO:0007669"/>
    <property type="project" value="UniProtKB-SubCell"/>
</dbReference>
<dbReference type="EMBL" id="JACHXZ010000001">
    <property type="protein sequence ID" value="MBB3167249.1"/>
    <property type="molecule type" value="Genomic_DNA"/>
</dbReference>
<dbReference type="GO" id="GO:0006508">
    <property type="term" value="P:proteolysis"/>
    <property type="evidence" value="ECO:0007669"/>
    <property type="project" value="UniProtKB-KW"/>
</dbReference>
<dbReference type="PANTHER" id="PTHR42911:SF1">
    <property type="entry name" value="MODULATOR OF FTSH PROTEASE HFLC"/>
    <property type="match status" value="1"/>
</dbReference>
<keyword evidence="4" id="KW-1133">Transmembrane helix</keyword>
<dbReference type="InterPro" id="IPR036013">
    <property type="entry name" value="Band_7/SPFH_dom_sf"/>
</dbReference>
<dbReference type="CDD" id="cd03405">
    <property type="entry name" value="SPFH_HflC"/>
    <property type="match status" value="1"/>
</dbReference>
<feature type="domain" description="Band 7" evidence="7">
    <location>
        <begin position="21"/>
        <end position="185"/>
    </location>
</feature>
<comment type="subcellular location">
    <subcellularLocation>
        <location evidence="1">Membrane</location>
        <topology evidence="1">Single-pass membrane protein</topology>
    </subcellularLocation>
</comment>
<sequence>MNGKSLFALAVLAVGILVANSTLYVVKETERAVLLEFGKMSPDEITPGLHFKWPIKDEVRIFDGRVLTLDTHPQNFMTVEKKGMIVDYFAKWQIKDVHKFYTATGGDEATADRLLAQRINEGLRNQFAQRSLLEVVSGQRDELMIQLTDSLDEFSRTSLGIEVIDVRVKQIELPPEVSGSVYNRMTSEREREAREHRSKGKEQAEFIQADADRQVVVVESEAYRDAERIRGEGDAIAAATYAAAYNKDPEFYTFVRSLNAYKKAFKDKQDLMLVDPDSEFFRYLKDAQGKVK</sequence>
<comment type="function">
    <text evidence="6">HflC and HflK could regulate a protease.</text>
</comment>
<evidence type="ECO:0000256" key="4">
    <source>
        <dbReference type="ARBA" id="ARBA00022989"/>
    </source>
</evidence>
<keyword evidence="8" id="KW-0378">Hydrolase</keyword>
<gene>
    <name evidence="8" type="ORF">FHS30_000425</name>
</gene>
<evidence type="ECO:0000313" key="8">
    <source>
        <dbReference type="EMBL" id="MBB3167249.1"/>
    </source>
</evidence>
<dbReference type="Proteomes" id="UP000559987">
    <property type="component" value="Unassembled WGS sequence"/>
</dbReference>
<dbReference type="InterPro" id="IPR010200">
    <property type="entry name" value="HflC"/>
</dbReference>
<name>A0A839UKZ2_9GAMM</name>
<dbReference type="Pfam" id="PF01145">
    <property type="entry name" value="Band_7"/>
    <property type="match status" value="1"/>
</dbReference>
<dbReference type="PANTHER" id="PTHR42911">
    <property type="entry name" value="MODULATOR OF FTSH PROTEASE HFLC"/>
    <property type="match status" value="1"/>
</dbReference>
<evidence type="ECO:0000256" key="6">
    <source>
        <dbReference type="PIRNR" id="PIRNR005651"/>
    </source>
</evidence>
<dbReference type="Gene3D" id="3.30.479.30">
    <property type="entry name" value="Band 7 domain"/>
    <property type="match status" value="1"/>
</dbReference>
<keyword evidence="3" id="KW-0812">Transmembrane</keyword>
<comment type="similarity">
    <text evidence="2 6">Belongs to the band 7/mec-2 family. HflC subfamily.</text>
</comment>
<dbReference type="AlphaFoldDB" id="A0A839UKZ2"/>
<dbReference type="RefSeq" id="WP_183907805.1">
    <property type="nucleotide sequence ID" value="NZ_JACHXZ010000001.1"/>
</dbReference>
<dbReference type="SMART" id="SM00244">
    <property type="entry name" value="PHB"/>
    <property type="match status" value="1"/>
</dbReference>
<evidence type="ECO:0000256" key="2">
    <source>
        <dbReference type="ARBA" id="ARBA00007862"/>
    </source>
</evidence>
<dbReference type="SUPFAM" id="SSF117892">
    <property type="entry name" value="Band 7/SPFH domain"/>
    <property type="match status" value="1"/>
</dbReference>
<organism evidence="8 9">
    <name type="scientific">Simiduia aestuariiviva</name>
    <dbReference type="NCBI Taxonomy" id="1510459"/>
    <lineage>
        <taxon>Bacteria</taxon>
        <taxon>Pseudomonadati</taxon>
        <taxon>Pseudomonadota</taxon>
        <taxon>Gammaproteobacteria</taxon>
        <taxon>Cellvibrionales</taxon>
        <taxon>Cellvibrionaceae</taxon>
        <taxon>Simiduia</taxon>
    </lineage>
</organism>
<keyword evidence="5" id="KW-0472">Membrane</keyword>
<proteinExistence type="inferred from homology"/>
<dbReference type="PIRSF" id="PIRSF005651">
    <property type="entry name" value="HflC"/>
    <property type="match status" value="1"/>
</dbReference>
<accession>A0A839UKZ2</accession>
<keyword evidence="9" id="KW-1185">Reference proteome</keyword>
<dbReference type="GO" id="GO:0008233">
    <property type="term" value="F:peptidase activity"/>
    <property type="evidence" value="ECO:0007669"/>
    <property type="project" value="UniProtKB-KW"/>
</dbReference>
<evidence type="ECO:0000259" key="7">
    <source>
        <dbReference type="SMART" id="SM00244"/>
    </source>
</evidence>
<evidence type="ECO:0000256" key="1">
    <source>
        <dbReference type="ARBA" id="ARBA00004167"/>
    </source>
</evidence>
<dbReference type="NCBIfam" id="TIGR01932">
    <property type="entry name" value="hflC"/>
    <property type="match status" value="1"/>
</dbReference>
<keyword evidence="8" id="KW-0645">Protease</keyword>
<evidence type="ECO:0000256" key="3">
    <source>
        <dbReference type="ARBA" id="ARBA00022692"/>
    </source>
</evidence>